<organism evidence="1 2">
    <name type="scientific">Candidatus Azambacteria bacterium GW2011_GWA1_44_9</name>
    <dbReference type="NCBI Taxonomy" id="1618610"/>
    <lineage>
        <taxon>Bacteria</taxon>
        <taxon>Candidatus Azamiibacteriota</taxon>
    </lineage>
</organism>
<comment type="caution">
    <text evidence="1">The sequence shown here is derived from an EMBL/GenBank/DDBJ whole genome shotgun (WGS) entry which is preliminary data.</text>
</comment>
<evidence type="ECO:0000313" key="1">
    <source>
        <dbReference type="EMBL" id="KKT81677.1"/>
    </source>
</evidence>
<proteinExistence type="predicted"/>
<reference evidence="1 2" key="1">
    <citation type="journal article" date="2015" name="Nature">
        <title>rRNA introns, odd ribosomes, and small enigmatic genomes across a large radiation of phyla.</title>
        <authorList>
            <person name="Brown C.T."/>
            <person name="Hug L.A."/>
            <person name="Thomas B.C."/>
            <person name="Sharon I."/>
            <person name="Castelle C.J."/>
            <person name="Singh A."/>
            <person name="Wilkins M.J."/>
            <person name="Williams K.H."/>
            <person name="Banfield J.F."/>
        </authorList>
    </citation>
    <scope>NUCLEOTIDE SEQUENCE [LARGE SCALE GENOMIC DNA]</scope>
</reference>
<gene>
    <name evidence="1" type="ORF">UW78_C0006G0042</name>
</gene>
<dbReference type="EMBL" id="LCJQ01000006">
    <property type="protein sequence ID" value="KKT81677.1"/>
    <property type="molecule type" value="Genomic_DNA"/>
</dbReference>
<dbReference type="Proteomes" id="UP000034595">
    <property type="component" value="Unassembled WGS sequence"/>
</dbReference>
<dbReference type="PANTHER" id="PTHR41930:SF1">
    <property type="entry name" value="DEPHOSPHO-COA KINASE"/>
    <property type="match status" value="1"/>
</dbReference>
<name>A0A0G1MLL5_9BACT</name>
<protein>
    <recommendedName>
        <fullName evidence="3">Dephospho-CoA kinase</fullName>
    </recommendedName>
</protein>
<dbReference type="InterPro" id="IPR027417">
    <property type="entry name" value="P-loop_NTPase"/>
</dbReference>
<dbReference type="AlphaFoldDB" id="A0A0G1MLL5"/>
<dbReference type="SUPFAM" id="SSF52540">
    <property type="entry name" value="P-loop containing nucleoside triphosphate hydrolases"/>
    <property type="match status" value="1"/>
</dbReference>
<sequence length="195" mass="22283">MIIGITGTLGAGKGTAVEYLTKTRGFKHYSVRSFLTKIIIQRGLLVTREEMLKVGNELREQYGSGYIVYTLLLDAIKETEHAVIESIRTVGEANRIKEHGGYLWAVDADITTRYERVYKRASATDIVSFEEFRSDERKEMENADITKPNIAAVIKMADVIFYNDEVVVDTFTQRDERLVSHRAFCIHYIHQKALT</sequence>
<dbReference type="Gene3D" id="3.40.50.300">
    <property type="entry name" value="P-loop containing nucleotide triphosphate hydrolases"/>
    <property type="match status" value="1"/>
</dbReference>
<dbReference type="PANTHER" id="PTHR41930">
    <property type="entry name" value="UPF0200 PROTEIN MJ1399"/>
    <property type="match status" value="1"/>
</dbReference>
<dbReference type="Pfam" id="PF13238">
    <property type="entry name" value="AAA_18"/>
    <property type="match status" value="1"/>
</dbReference>
<accession>A0A0G1MLL5</accession>
<evidence type="ECO:0000313" key="2">
    <source>
        <dbReference type="Proteomes" id="UP000034595"/>
    </source>
</evidence>
<evidence type="ECO:0008006" key="3">
    <source>
        <dbReference type="Google" id="ProtNLM"/>
    </source>
</evidence>